<evidence type="ECO:0000256" key="1">
    <source>
        <dbReference type="ARBA" id="ARBA00005199"/>
    </source>
</evidence>
<dbReference type="EC" id="3.1.3.12" evidence="4"/>
<gene>
    <name evidence="5" type="primary">otsB</name>
    <name evidence="5" type="ORF">GCM10022211_13990</name>
</gene>
<keyword evidence="4" id="KW-0479">Metal-binding</keyword>
<comment type="pathway">
    <text evidence="1 4">Glycan biosynthesis; trehalose biosynthesis.</text>
</comment>
<dbReference type="NCBIfam" id="TIGR00685">
    <property type="entry name" value="T6PP"/>
    <property type="match status" value="1"/>
</dbReference>
<dbReference type="EMBL" id="BAAAZD010000001">
    <property type="protein sequence ID" value="GAA4003514.1"/>
    <property type="molecule type" value="Genomic_DNA"/>
</dbReference>
<evidence type="ECO:0000313" key="6">
    <source>
        <dbReference type="Proteomes" id="UP001501310"/>
    </source>
</evidence>
<dbReference type="PANTHER" id="PTHR43768:SF3">
    <property type="entry name" value="TREHALOSE 6-PHOSPHATE PHOSPHATASE"/>
    <property type="match status" value="1"/>
</dbReference>
<reference evidence="6" key="1">
    <citation type="journal article" date="2019" name="Int. J. Syst. Evol. Microbiol.">
        <title>The Global Catalogue of Microorganisms (GCM) 10K type strain sequencing project: providing services to taxonomists for standard genome sequencing and annotation.</title>
        <authorList>
            <consortium name="The Broad Institute Genomics Platform"/>
            <consortium name="The Broad Institute Genome Sequencing Center for Infectious Disease"/>
            <person name="Wu L."/>
            <person name="Ma J."/>
        </authorList>
    </citation>
    <scope>NUCLEOTIDE SEQUENCE [LARGE SCALE GENOMIC DNA]</scope>
    <source>
        <strain evidence="6">JCM 16603</strain>
    </source>
</reference>
<comment type="similarity">
    <text evidence="2 4">Belongs to the trehalose phosphatase family.</text>
</comment>
<keyword evidence="6" id="KW-1185">Reference proteome</keyword>
<proteinExistence type="inferred from homology"/>
<comment type="catalytic activity">
    <reaction evidence="4">
        <text>alpha,alpha-trehalose 6-phosphate + H2O = alpha,alpha-trehalose + phosphate</text>
        <dbReference type="Rhea" id="RHEA:23420"/>
        <dbReference type="ChEBI" id="CHEBI:15377"/>
        <dbReference type="ChEBI" id="CHEBI:16551"/>
        <dbReference type="ChEBI" id="CHEBI:43474"/>
        <dbReference type="ChEBI" id="CHEBI:58429"/>
        <dbReference type="EC" id="3.1.3.12"/>
    </reaction>
</comment>
<dbReference type="Gene3D" id="3.40.50.1000">
    <property type="entry name" value="HAD superfamily/HAD-like"/>
    <property type="match status" value="1"/>
</dbReference>
<keyword evidence="3 4" id="KW-0378">Hydrolase</keyword>
<keyword evidence="4" id="KW-0460">Magnesium</keyword>
<name>A0ABP7RXD2_9SPHN</name>
<dbReference type="InterPro" id="IPR023214">
    <property type="entry name" value="HAD_sf"/>
</dbReference>
<evidence type="ECO:0000313" key="5">
    <source>
        <dbReference type="EMBL" id="GAA4003514.1"/>
    </source>
</evidence>
<dbReference type="NCBIfam" id="TIGR01484">
    <property type="entry name" value="HAD-SF-IIB"/>
    <property type="match status" value="1"/>
</dbReference>
<evidence type="ECO:0000256" key="4">
    <source>
        <dbReference type="RuleBase" id="RU361117"/>
    </source>
</evidence>
<sequence length="241" mass="25855">MPLPVPPPSLLNNAVLFLDFDGTLVPIADRPDAISVAPSLLPLLEQLQVKLEGRVVLLSGRATADVRRWLNPSNVRVVGSHGLERDGAAPRRSAAFDECLPYLREVQVQHAGVIVEEKPFGAAIHFREAPDAEAACHAAAVHVAATTDMRVLPGKMVFEIKPADGNKGTAIVAMMKEPAFTLRKPVFIGDDVTDEYGFAAVRDLGGAGILVGPERETAALFGLEAVDQVHRWLTQACEETA</sequence>
<dbReference type="Proteomes" id="UP001501310">
    <property type="component" value="Unassembled WGS sequence"/>
</dbReference>
<dbReference type="PANTHER" id="PTHR43768">
    <property type="entry name" value="TREHALOSE 6-PHOSPHATE PHOSPHATASE"/>
    <property type="match status" value="1"/>
</dbReference>
<dbReference type="InterPro" id="IPR003337">
    <property type="entry name" value="Trehalose_PPase"/>
</dbReference>
<comment type="cofactor">
    <cofactor evidence="4">
        <name>Mg(2+)</name>
        <dbReference type="ChEBI" id="CHEBI:18420"/>
    </cofactor>
</comment>
<dbReference type="InterPro" id="IPR044651">
    <property type="entry name" value="OTSB-like"/>
</dbReference>
<protein>
    <recommendedName>
        <fullName evidence="4">Trehalose 6-phosphate phosphatase</fullName>
        <ecNumber evidence="4">3.1.3.12</ecNumber>
    </recommendedName>
</protein>
<dbReference type="Gene3D" id="3.30.70.1020">
    <property type="entry name" value="Trehalose-6-phosphate phosphatase related protein, domain 2"/>
    <property type="match status" value="1"/>
</dbReference>
<evidence type="ECO:0000256" key="3">
    <source>
        <dbReference type="ARBA" id="ARBA00022801"/>
    </source>
</evidence>
<comment type="caution">
    <text evidence="5">The sequence shown here is derived from an EMBL/GenBank/DDBJ whole genome shotgun (WGS) entry which is preliminary data.</text>
</comment>
<accession>A0ABP7RXD2</accession>
<dbReference type="InterPro" id="IPR006379">
    <property type="entry name" value="HAD-SF_hydro_IIB"/>
</dbReference>
<comment type="function">
    <text evidence="4">Removes the phosphate from trehalose 6-phosphate to produce free trehalose.</text>
</comment>
<dbReference type="SUPFAM" id="SSF56784">
    <property type="entry name" value="HAD-like"/>
    <property type="match status" value="1"/>
</dbReference>
<evidence type="ECO:0000256" key="2">
    <source>
        <dbReference type="ARBA" id="ARBA00008770"/>
    </source>
</evidence>
<dbReference type="Pfam" id="PF02358">
    <property type="entry name" value="Trehalose_PPase"/>
    <property type="match status" value="1"/>
</dbReference>
<organism evidence="5 6">
    <name type="scientific">Sphingomonas humi</name>
    <dbReference type="NCBI Taxonomy" id="335630"/>
    <lineage>
        <taxon>Bacteria</taxon>
        <taxon>Pseudomonadati</taxon>
        <taxon>Pseudomonadota</taxon>
        <taxon>Alphaproteobacteria</taxon>
        <taxon>Sphingomonadales</taxon>
        <taxon>Sphingomonadaceae</taxon>
        <taxon>Sphingomonas</taxon>
    </lineage>
</organism>
<dbReference type="InterPro" id="IPR036412">
    <property type="entry name" value="HAD-like_sf"/>
</dbReference>